<evidence type="ECO:0008006" key="4">
    <source>
        <dbReference type="Google" id="ProtNLM"/>
    </source>
</evidence>
<dbReference type="RefSeq" id="WP_123064320.1">
    <property type="nucleotide sequence ID" value="NZ_RIAS01000005.1"/>
</dbReference>
<evidence type="ECO:0000313" key="2">
    <source>
        <dbReference type="EMBL" id="KAA8784470.1"/>
    </source>
</evidence>
<dbReference type="OrthoDB" id="2615358at2"/>
<proteinExistence type="predicted"/>
<sequence>MRKALIIILVVFTAVMTASCSTDNKEAAMNELRSQQQGTYSGYVFWNVDSDLTTLNKQLLGIVNTDEVMSSLRFSKLNFISMGDTSQKYNYVKMFDIDKSPTLLIFDTEKMILKTNNFEDIYTLANKLKQK</sequence>
<comment type="caution">
    <text evidence="2">The sequence shown here is derived from an EMBL/GenBank/DDBJ whole genome shotgun (WGS) entry which is preliminary data.</text>
</comment>
<keyword evidence="1" id="KW-0732">Signal</keyword>
<reference evidence="2 3" key="1">
    <citation type="journal article" date="2019" name="J. Ind. Microbiol. Biotechnol.">
        <title>Paenibacillus amylolyticus 27C64 has a diverse set of carbohydrate-active enzymes and complete pectin deconstruction system.</title>
        <authorList>
            <person name="Keggi C."/>
            <person name="Doran-Peterson J."/>
        </authorList>
    </citation>
    <scope>NUCLEOTIDE SEQUENCE [LARGE SCALE GENOMIC DNA]</scope>
    <source>
        <strain evidence="2 3">27C64</strain>
    </source>
</reference>
<evidence type="ECO:0000313" key="3">
    <source>
        <dbReference type="Proteomes" id="UP000323664"/>
    </source>
</evidence>
<organism evidence="2 3">
    <name type="scientific">Paenibacillus amylolyticus</name>
    <dbReference type="NCBI Taxonomy" id="1451"/>
    <lineage>
        <taxon>Bacteria</taxon>
        <taxon>Bacillati</taxon>
        <taxon>Bacillota</taxon>
        <taxon>Bacilli</taxon>
        <taxon>Bacillales</taxon>
        <taxon>Paenibacillaceae</taxon>
        <taxon>Paenibacillus</taxon>
    </lineage>
</organism>
<dbReference type="PROSITE" id="PS51257">
    <property type="entry name" value="PROKAR_LIPOPROTEIN"/>
    <property type="match status" value="1"/>
</dbReference>
<dbReference type="Gene3D" id="3.40.30.10">
    <property type="entry name" value="Glutaredoxin"/>
    <property type="match status" value="1"/>
</dbReference>
<dbReference type="AlphaFoldDB" id="A0A5M9WS70"/>
<name>A0A5M9WS70_PAEAM</name>
<protein>
    <recommendedName>
        <fullName evidence="4">Lipoprotein</fullName>
    </recommendedName>
</protein>
<feature type="chain" id="PRO_5039289470" description="Lipoprotein" evidence="1">
    <location>
        <begin position="21"/>
        <end position="131"/>
    </location>
</feature>
<dbReference type="EMBL" id="RIAS01000005">
    <property type="protein sequence ID" value="KAA8784470.1"/>
    <property type="molecule type" value="Genomic_DNA"/>
</dbReference>
<gene>
    <name evidence="2" type="ORF">EC604_11500</name>
</gene>
<feature type="signal peptide" evidence="1">
    <location>
        <begin position="1"/>
        <end position="20"/>
    </location>
</feature>
<dbReference type="Proteomes" id="UP000323664">
    <property type="component" value="Unassembled WGS sequence"/>
</dbReference>
<accession>A0A5M9WS70</accession>
<evidence type="ECO:0000256" key="1">
    <source>
        <dbReference type="SAM" id="SignalP"/>
    </source>
</evidence>